<dbReference type="InterPro" id="IPR005076">
    <property type="entry name" value="Glyco_trans_6"/>
</dbReference>
<accession>A0A2I7N555</accession>
<keyword evidence="4 5" id="KW-0808">Transferase</keyword>
<dbReference type="GO" id="GO:0016758">
    <property type="term" value="F:hexosyltransferase activity"/>
    <property type="evidence" value="ECO:0007669"/>
    <property type="project" value="InterPro"/>
</dbReference>
<sequence>MKIAILYICTGKYDVFWSEFYDSCKKMFCPEQEKHFFVFTDSPRIHGDEHVSIIYQDNLGWPFNTLYRYKMFLRIEEQLLNFDKVVFFNGNCVFVDNVEFNEFFGVESKLLACLHPGFFDKKHEEYTYEKRETSTAFVIKPWKYFAGGINGGDSRLFLEMCHKISENIEIDLNNGIVALWHDESHWNSLLNNERSLIEPILHILSPAYLYPNGWEIPFLAKIRLRDKNNYGGHGFLRGERNMESRVKRFLKFMAGKFKCR</sequence>
<evidence type="ECO:0000313" key="6">
    <source>
        <dbReference type="Proteomes" id="UP000236655"/>
    </source>
</evidence>
<dbReference type="AlphaFoldDB" id="A0A2I7N555"/>
<comment type="cofactor">
    <cofactor evidence="1">
        <name>Mn(2+)</name>
        <dbReference type="ChEBI" id="CHEBI:29035"/>
    </cofactor>
</comment>
<dbReference type="GO" id="GO:0031982">
    <property type="term" value="C:vesicle"/>
    <property type="evidence" value="ECO:0007669"/>
    <property type="project" value="TreeGrafter"/>
</dbReference>
<dbReference type="InterPro" id="IPR029044">
    <property type="entry name" value="Nucleotide-diphossugar_trans"/>
</dbReference>
<dbReference type="EMBL" id="CP024847">
    <property type="protein sequence ID" value="AUR51582.1"/>
    <property type="molecule type" value="Genomic_DNA"/>
</dbReference>
<protein>
    <submittedName>
        <fullName evidence="5">Glycosyl transferase family 6</fullName>
    </submittedName>
</protein>
<dbReference type="Pfam" id="PF03414">
    <property type="entry name" value="Glyco_transf_6"/>
    <property type="match status" value="1"/>
</dbReference>
<dbReference type="RefSeq" id="WP_102950881.1">
    <property type="nucleotide sequence ID" value="NZ_CP024847.1"/>
</dbReference>
<keyword evidence="6" id="KW-1185">Reference proteome</keyword>
<comment type="similarity">
    <text evidence="2">Belongs to the glycosyltransferase 6 family.</text>
</comment>
<evidence type="ECO:0000313" key="5">
    <source>
        <dbReference type="EMBL" id="AUR51582.1"/>
    </source>
</evidence>
<evidence type="ECO:0000256" key="2">
    <source>
        <dbReference type="ARBA" id="ARBA00010413"/>
    </source>
</evidence>
<keyword evidence="3" id="KW-0328">Glycosyltransferase</keyword>
<dbReference type="GO" id="GO:0005975">
    <property type="term" value="P:carbohydrate metabolic process"/>
    <property type="evidence" value="ECO:0007669"/>
    <property type="project" value="InterPro"/>
</dbReference>
<evidence type="ECO:0000256" key="4">
    <source>
        <dbReference type="ARBA" id="ARBA00022679"/>
    </source>
</evidence>
<name>A0A2I7N555_9NEIS</name>
<dbReference type="GO" id="GO:0016020">
    <property type="term" value="C:membrane"/>
    <property type="evidence" value="ECO:0007669"/>
    <property type="project" value="InterPro"/>
</dbReference>
<dbReference type="NCBIfam" id="NF041524">
    <property type="entry name" value="Gltr_6"/>
    <property type="match status" value="1"/>
</dbReference>
<dbReference type="OrthoDB" id="2535579at2"/>
<proteinExistence type="inferred from homology"/>
<dbReference type="Proteomes" id="UP000236655">
    <property type="component" value="Chromosome"/>
</dbReference>
<dbReference type="SUPFAM" id="SSF53448">
    <property type="entry name" value="Nucleotide-diphospho-sugar transferases"/>
    <property type="match status" value="1"/>
</dbReference>
<reference evidence="6" key="1">
    <citation type="submission" date="2017-11" db="EMBL/GenBank/DDBJ databases">
        <authorList>
            <person name="Chan K.G."/>
            <person name="Lee L.S."/>
        </authorList>
    </citation>
    <scope>NUCLEOTIDE SEQUENCE [LARGE SCALE GENOMIC DNA]</scope>
    <source>
        <strain evidence="6">DSM 100970</strain>
    </source>
</reference>
<dbReference type="PANTHER" id="PTHR10462:SF55">
    <property type="entry name" value="HISTO-BLOOD GROUP ABO SYSTEM TRANSFERASE 1"/>
    <property type="match status" value="1"/>
</dbReference>
<evidence type="ECO:0000256" key="1">
    <source>
        <dbReference type="ARBA" id="ARBA00001936"/>
    </source>
</evidence>
<organism evidence="5 6">
    <name type="scientific">Aquella oligotrophica</name>
    <dbReference type="NCBI Taxonomy" id="2067065"/>
    <lineage>
        <taxon>Bacteria</taxon>
        <taxon>Pseudomonadati</taxon>
        <taxon>Pseudomonadota</taxon>
        <taxon>Betaproteobacteria</taxon>
        <taxon>Neisseriales</taxon>
        <taxon>Neisseriaceae</taxon>
        <taxon>Aquella</taxon>
    </lineage>
</organism>
<dbReference type="InterPro" id="IPR048174">
    <property type="entry name" value="WbnI-like"/>
</dbReference>
<gene>
    <name evidence="5" type="ORF">CUN60_04520</name>
</gene>
<dbReference type="PANTHER" id="PTHR10462">
    <property type="entry name" value="GLYCOSYLTRANSFERASE-RELATED"/>
    <property type="match status" value="1"/>
</dbReference>
<dbReference type="Gene3D" id="3.90.550.10">
    <property type="entry name" value="Spore Coat Polysaccharide Biosynthesis Protein SpsA, Chain A"/>
    <property type="match status" value="1"/>
</dbReference>
<evidence type="ECO:0000256" key="3">
    <source>
        <dbReference type="ARBA" id="ARBA00022676"/>
    </source>
</evidence>
<dbReference type="KEGG" id="nba:CUN60_04520"/>